<protein>
    <submittedName>
        <fullName evidence="3">Uncharacterized protein</fullName>
    </submittedName>
</protein>
<evidence type="ECO:0000256" key="2">
    <source>
        <dbReference type="SAM" id="Phobius"/>
    </source>
</evidence>
<sequence length="360" mass="40126">MANKNMVPVGILISAVFIIVGVYLILNPLSQGGGNGGAPSGNDSSYIEQTASTTHSVMPEYKVTEEDLNQNANVPLTVGKKYEYKTTQQMTMQMLMCNGQPARGGGRGGGGPGSENQNQVNSTTELPAGCEYVNRTSTQITDTVFYVEKIEKVENKDCYKVSTSTTREISAEERNMTSRLSAQQQQMFQNMRQNQQQNTTYYYDKETGKITKVITKTGITELTFTGDLANAMLNMGRTFTRNLMNATQINATRNRNMGGGTSLDVPVFSQWMLALNENFMWSQVVDEQTGGYNVEMTYKVTCVEKINNRDSFKVEITLLENNKINTKWIVWIDKEKRILVKMQRITGGITGAETNLVSEM</sequence>
<evidence type="ECO:0000256" key="1">
    <source>
        <dbReference type="SAM" id="MobiDB-lite"/>
    </source>
</evidence>
<dbReference type="EMBL" id="CCXY01000238">
    <property type="protein sequence ID" value="CEG13032.1"/>
    <property type="molecule type" value="Genomic_DNA"/>
</dbReference>
<proteinExistence type="predicted"/>
<gene>
    <name evidence="3" type="ORF">MSIBF_A3120003</name>
</gene>
<evidence type="ECO:0000313" key="3">
    <source>
        <dbReference type="EMBL" id="CEG13032.1"/>
    </source>
</evidence>
<keyword evidence="2" id="KW-1133">Transmembrane helix</keyword>
<keyword evidence="2" id="KW-0472">Membrane</keyword>
<dbReference type="AlphaFoldDB" id="A0A098EAK9"/>
<reference evidence="3" key="1">
    <citation type="submission" date="2014-09" db="EMBL/GenBank/DDBJ databases">
        <authorList>
            <person name="Probst J Alexander"/>
        </authorList>
    </citation>
    <scope>NUCLEOTIDE SEQUENCE</scope>
</reference>
<feature type="compositionally biased region" description="Gly residues" evidence="1">
    <location>
        <begin position="102"/>
        <end position="113"/>
    </location>
</feature>
<organism evidence="3">
    <name type="scientific">groundwater metagenome</name>
    <dbReference type="NCBI Taxonomy" id="717931"/>
    <lineage>
        <taxon>unclassified sequences</taxon>
        <taxon>metagenomes</taxon>
        <taxon>ecological metagenomes</taxon>
    </lineage>
</organism>
<keyword evidence="2" id="KW-0812">Transmembrane</keyword>
<feature type="transmembrane region" description="Helical" evidence="2">
    <location>
        <begin position="6"/>
        <end position="26"/>
    </location>
</feature>
<feature type="region of interest" description="Disordered" evidence="1">
    <location>
        <begin position="100"/>
        <end position="121"/>
    </location>
</feature>
<accession>A0A098EAK9</accession>
<name>A0A098EAK9_9ZZZZ</name>